<protein>
    <recommendedName>
        <fullName evidence="3">Ig-like domain-containing protein</fullName>
    </recommendedName>
</protein>
<evidence type="ECO:0000313" key="1">
    <source>
        <dbReference type="EMBL" id="VDH89357.1"/>
    </source>
</evidence>
<dbReference type="InterPro" id="IPR013783">
    <property type="entry name" value="Ig-like_fold"/>
</dbReference>
<sequence length="294" mass="33370">MKLLSIIIPSENVTCQDAAIYRCELFLQNGKYSYHEENIKLITKETFVETIVPSPIVLGINSVDISCSTDFLYVEDTVSQIVLSKFKGKKLIAIELGLSSNRPYTHIRWYDEDIKSRGILKIGKVYPANEAELSFQIPVENVTCSDAGKYICELHASNGKEGISETDVNISVGSERYHEVTEKTCKQSEGKYYIGHKALLQCGGKVGNPPKRPHWCIKKEKDLVFSLFYDINKVVFTEFIQERCQFEGFSILQHTVSEIDTNTEFVCVYSSDGCTNASAFKTYRIQRVKSMYIK</sequence>
<gene>
    <name evidence="1" type="ORF">MGAL_10B010767</name>
</gene>
<comment type="caution">
    <text evidence="1">The sequence shown here is derived from an EMBL/GenBank/DDBJ whole genome shotgun (WGS) entry which is preliminary data.</text>
</comment>
<evidence type="ECO:0008006" key="3">
    <source>
        <dbReference type="Google" id="ProtNLM"/>
    </source>
</evidence>
<proteinExistence type="predicted"/>
<dbReference type="AlphaFoldDB" id="A0A8B6BFY1"/>
<dbReference type="OrthoDB" id="6116388at2759"/>
<accession>A0A8B6BFY1</accession>
<evidence type="ECO:0000313" key="2">
    <source>
        <dbReference type="Proteomes" id="UP000596742"/>
    </source>
</evidence>
<reference evidence="1" key="1">
    <citation type="submission" date="2018-11" db="EMBL/GenBank/DDBJ databases">
        <authorList>
            <person name="Alioto T."/>
            <person name="Alioto T."/>
        </authorList>
    </citation>
    <scope>NUCLEOTIDE SEQUENCE</scope>
</reference>
<keyword evidence="2" id="KW-1185">Reference proteome</keyword>
<dbReference type="Gene3D" id="2.60.40.10">
    <property type="entry name" value="Immunoglobulins"/>
    <property type="match status" value="1"/>
</dbReference>
<organism evidence="1 2">
    <name type="scientific">Mytilus galloprovincialis</name>
    <name type="common">Mediterranean mussel</name>
    <dbReference type="NCBI Taxonomy" id="29158"/>
    <lineage>
        <taxon>Eukaryota</taxon>
        <taxon>Metazoa</taxon>
        <taxon>Spiralia</taxon>
        <taxon>Lophotrochozoa</taxon>
        <taxon>Mollusca</taxon>
        <taxon>Bivalvia</taxon>
        <taxon>Autobranchia</taxon>
        <taxon>Pteriomorphia</taxon>
        <taxon>Mytilida</taxon>
        <taxon>Mytiloidea</taxon>
        <taxon>Mytilidae</taxon>
        <taxon>Mytilinae</taxon>
        <taxon>Mytilus</taxon>
    </lineage>
</organism>
<dbReference type="Proteomes" id="UP000596742">
    <property type="component" value="Unassembled WGS sequence"/>
</dbReference>
<name>A0A8B6BFY1_MYTGA</name>
<dbReference type="EMBL" id="UYJE01000028">
    <property type="protein sequence ID" value="VDH89357.1"/>
    <property type="molecule type" value="Genomic_DNA"/>
</dbReference>